<evidence type="ECO:0000313" key="3">
    <source>
        <dbReference type="EMBL" id="QDU29731.1"/>
    </source>
</evidence>
<feature type="domain" description="VWFA" evidence="2">
    <location>
        <begin position="84"/>
        <end position="268"/>
    </location>
</feature>
<organism evidence="3 4">
    <name type="scientific">Anatilimnocola aggregata</name>
    <dbReference type="NCBI Taxonomy" id="2528021"/>
    <lineage>
        <taxon>Bacteria</taxon>
        <taxon>Pseudomonadati</taxon>
        <taxon>Planctomycetota</taxon>
        <taxon>Planctomycetia</taxon>
        <taxon>Pirellulales</taxon>
        <taxon>Pirellulaceae</taxon>
        <taxon>Anatilimnocola</taxon>
    </lineage>
</organism>
<name>A0A517YHN6_9BACT</name>
<dbReference type="Pfam" id="PF13519">
    <property type="entry name" value="VWA_2"/>
    <property type="match status" value="1"/>
</dbReference>
<dbReference type="EMBL" id="CP036274">
    <property type="protein sequence ID" value="QDU29731.1"/>
    <property type="molecule type" value="Genomic_DNA"/>
</dbReference>
<evidence type="ECO:0000256" key="1">
    <source>
        <dbReference type="SAM" id="Phobius"/>
    </source>
</evidence>
<keyword evidence="1" id="KW-0812">Transmembrane</keyword>
<dbReference type="SUPFAM" id="SSF53300">
    <property type="entry name" value="vWA-like"/>
    <property type="match status" value="1"/>
</dbReference>
<gene>
    <name evidence="3" type="ORF">ETAA8_48460</name>
</gene>
<keyword evidence="1" id="KW-0472">Membrane</keyword>
<proteinExistence type="predicted"/>
<sequence>MIFSRPELLPLLCLPVLLGCWQWWRRGRPVVLPFDFGSLRRGTWIGLFVRSADLLPAAILAVAIFLWAGPLIEGPPVYPSQVANIQIALDTSGSMNDPLGDKIKKDGTPYTKYDAAMEAITEFTTFRKGDAFGFTIFTSGVMHWVPLTTDLSAIRLATPFVGPGTFPLKWWDGTKVGNALRECARVLEERHEGDRMIIVLTDGESPDLMNGQAAVIARELSAKNIVVYIVSIRNAVPPEELRTVAQVTGGEIFESGDMPALRSVFKRIDGLQRAKLVAAQTTWLDYFAPFAFVGIGLLVCQQLAAFGLRFTPW</sequence>
<evidence type="ECO:0000259" key="2">
    <source>
        <dbReference type="PROSITE" id="PS50234"/>
    </source>
</evidence>
<dbReference type="InterPro" id="IPR002035">
    <property type="entry name" value="VWF_A"/>
</dbReference>
<accession>A0A517YHN6</accession>
<dbReference type="Proteomes" id="UP000315017">
    <property type="component" value="Chromosome"/>
</dbReference>
<dbReference type="AlphaFoldDB" id="A0A517YHN6"/>
<protein>
    <submittedName>
        <fullName evidence="3">von Willebrand factor type A domain protein</fullName>
    </submittedName>
</protein>
<dbReference type="PROSITE" id="PS51257">
    <property type="entry name" value="PROKAR_LIPOPROTEIN"/>
    <property type="match status" value="1"/>
</dbReference>
<reference evidence="3 4" key="1">
    <citation type="submission" date="2019-02" db="EMBL/GenBank/DDBJ databases">
        <title>Deep-cultivation of Planctomycetes and their phenomic and genomic characterization uncovers novel biology.</title>
        <authorList>
            <person name="Wiegand S."/>
            <person name="Jogler M."/>
            <person name="Boedeker C."/>
            <person name="Pinto D."/>
            <person name="Vollmers J."/>
            <person name="Rivas-Marin E."/>
            <person name="Kohn T."/>
            <person name="Peeters S.H."/>
            <person name="Heuer A."/>
            <person name="Rast P."/>
            <person name="Oberbeckmann S."/>
            <person name="Bunk B."/>
            <person name="Jeske O."/>
            <person name="Meyerdierks A."/>
            <person name="Storesund J.E."/>
            <person name="Kallscheuer N."/>
            <person name="Luecker S."/>
            <person name="Lage O.M."/>
            <person name="Pohl T."/>
            <person name="Merkel B.J."/>
            <person name="Hornburger P."/>
            <person name="Mueller R.-W."/>
            <person name="Bruemmer F."/>
            <person name="Labrenz M."/>
            <person name="Spormann A.M."/>
            <person name="Op den Camp H."/>
            <person name="Overmann J."/>
            <person name="Amann R."/>
            <person name="Jetten M.S.M."/>
            <person name="Mascher T."/>
            <person name="Medema M.H."/>
            <person name="Devos D.P."/>
            <person name="Kaster A.-K."/>
            <person name="Ovreas L."/>
            <person name="Rohde M."/>
            <person name="Galperin M.Y."/>
            <person name="Jogler C."/>
        </authorList>
    </citation>
    <scope>NUCLEOTIDE SEQUENCE [LARGE SCALE GENOMIC DNA]</scope>
    <source>
        <strain evidence="3 4">ETA_A8</strain>
    </source>
</reference>
<keyword evidence="1" id="KW-1133">Transmembrane helix</keyword>
<dbReference type="KEGG" id="aagg:ETAA8_48460"/>
<dbReference type="PROSITE" id="PS50234">
    <property type="entry name" value="VWFA"/>
    <property type="match status" value="1"/>
</dbReference>
<dbReference type="InterPro" id="IPR036465">
    <property type="entry name" value="vWFA_dom_sf"/>
</dbReference>
<dbReference type="RefSeq" id="WP_145094003.1">
    <property type="nucleotide sequence ID" value="NZ_CP036274.1"/>
</dbReference>
<evidence type="ECO:0000313" key="4">
    <source>
        <dbReference type="Proteomes" id="UP000315017"/>
    </source>
</evidence>
<dbReference type="SMART" id="SM00327">
    <property type="entry name" value="VWA"/>
    <property type="match status" value="1"/>
</dbReference>
<dbReference type="OrthoDB" id="247963at2"/>
<dbReference type="Gene3D" id="3.40.50.410">
    <property type="entry name" value="von Willebrand factor, type A domain"/>
    <property type="match status" value="1"/>
</dbReference>
<keyword evidence="4" id="KW-1185">Reference proteome</keyword>
<feature type="transmembrane region" description="Helical" evidence="1">
    <location>
        <begin position="283"/>
        <end position="304"/>
    </location>
</feature>